<reference evidence="1 2" key="1">
    <citation type="journal article" date="2013" name="Front. Plant Sci.">
        <title>The Reference Genome of the Halophytic Plant Eutrema salsugineum.</title>
        <authorList>
            <person name="Yang R."/>
            <person name="Jarvis D.E."/>
            <person name="Chen H."/>
            <person name="Beilstein M.A."/>
            <person name="Grimwood J."/>
            <person name="Jenkins J."/>
            <person name="Shu S."/>
            <person name="Prochnik S."/>
            <person name="Xin M."/>
            <person name="Ma C."/>
            <person name="Schmutz J."/>
            <person name="Wing R.A."/>
            <person name="Mitchell-Olds T."/>
            <person name="Schumaker K.S."/>
            <person name="Wang X."/>
        </authorList>
    </citation>
    <scope>NUCLEOTIDE SEQUENCE [LARGE SCALE GENOMIC DNA]</scope>
</reference>
<dbReference type="Gramene" id="ESQ51059">
    <property type="protein sequence ID" value="ESQ51059"/>
    <property type="gene ID" value="EUTSA_v10023207mg"/>
</dbReference>
<dbReference type="Gramene" id="ESQ51058">
    <property type="protein sequence ID" value="ESQ51058"/>
    <property type="gene ID" value="EUTSA_v10023207mg"/>
</dbReference>
<organism evidence="1 2">
    <name type="scientific">Eutrema salsugineum</name>
    <name type="common">Saltwater cress</name>
    <name type="synonym">Sisymbrium salsugineum</name>
    <dbReference type="NCBI Taxonomy" id="72664"/>
    <lineage>
        <taxon>Eukaryota</taxon>
        <taxon>Viridiplantae</taxon>
        <taxon>Streptophyta</taxon>
        <taxon>Embryophyta</taxon>
        <taxon>Tracheophyta</taxon>
        <taxon>Spermatophyta</taxon>
        <taxon>Magnoliopsida</taxon>
        <taxon>eudicotyledons</taxon>
        <taxon>Gunneridae</taxon>
        <taxon>Pentapetalae</taxon>
        <taxon>rosids</taxon>
        <taxon>malvids</taxon>
        <taxon>Brassicales</taxon>
        <taxon>Brassicaceae</taxon>
        <taxon>Eutremeae</taxon>
        <taxon>Eutrema</taxon>
    </lineage>
</organism>
<dbReference type="Proteomes" id="UP000030689">
    <property type="component" value="Unassembled WGS sequence"/>
</dbReference>
<dbReference type="EMBL" id="KI517392">
    <property type="protein sequence ID" value="ESQ51058.1"/>
    <property type="molecule type" value="Genomic_DNA"/>
</dbReference>
<dbReference type="EMBL" id="KI517392">
    <property type="protein sequence ID" value="ESQ51059.1"/>
    <property type="molecule type" value="Genomic_DNA"/>
</dbReference>
<evidence type="ECO:0000313" key="2">
    <source>
        <dbReference type="Proteomes" id="UP000030689"/>
    </source>
</evidence>
<name>V4MEX4_EUTSA</name>
<proteinExistence type="predicted"/>
<gene>
    <name evidence="1" type="ORF">EUTSA_v10023207mg</name>
</gene>
<sequence length="80" mass="9084">MAAIWRHLKVDPYADMDLLRITSGDASLRDDVEGYQRLLLLFQSQIRQHLKEKFRAGVVTQSVVDCLVSSPLLRTVASLK</sequence>
<protein>
    <submittedName>
        <fullName evidence="1">Uncharacterized protein</fullName>
    </submittedName>
</protein>
<accession>V4MEX4</accession>
<keyword evidence="2" id="KW-1185">Reference proteome</keyword>
<dbReference type="KEGG" id="eus:EUTSA_v10023207mg"/>
<dbReference type="AlphaFoldDB" id="V4MEX4"/>
<evidence type="ECO:0000313" key="1">
    <source>
        <dbReference type="EMBL" id="ESQ51058.1"/>
    </source>
</evidence>